<dbReference type="Pfam" id="PF00005">
    <property type="entry name" value="ABC_tran"/>
    <property type="match status" value="1"/>
</dbReference>
<dbReference type="EMBL" id="JBHTGP010000015">
    <property type="protein sequence ID" value="MFD0688648.1"/>
    <property type="molecule type" value="Genomic_DNA"/>
</dbReference>
<dbReference type="InterPro" id="IPR014216">
    <property type="entry name" value="ABC_transptr_CydD"/>
</dbReference>
<evidence type="ECO:0000256" key="5">
    <source>
        <dbReference type="ARBA" id="ARBA00022989"/>
    </source>
</evidence>
<keyword evidence="6 7" id="KW-0472">Membrane</keyword>
<dbReference type="PROSITE" id="PS00211">
    <property type="entry name" value="ABC_TRANSPORTER_1"/>
    <property type="match status" value="1"/>
</dbReference>
<name>A0ABW2XT23_9ACTN</name>
<evidence type="ECO:0000256" key="6">
    <source>
        <dbReference type="ARBA" id="ARBA00023136"/>
    </source>
</evidence>
<feature type="transmembrane region" description="Helical" evidence="7">
    <location>
        <begin position="129"/>
        <end position="148"/>
    </location>
</feature>
<dbReference type="NCBIfam" id="TIGR02857">
    <property type="entry name" value="CydD"/>
    <property type="match status" value="1"/>
</dbReference>
<dbReference type="InterPro" id="IPR003593">
    <property type="entry name" value="AAA+_ATPase"/>
</dbReference>
<dbReference type="PROSITE" id="PS50893">
    <property type="entry name" value="ABC_TRANSPORTER_2"/>
    <property type="match status" value="1"/>
</dbReference>
<dbReference type="InterPro" id="IPR011527">
    <property type="entry name" value="ABC1_TM_dom"/>
</dbReference>
<feature type="domain" description="ABC transporter" evidence="8">
    <location>
        <begin position="335"/>
        <end position="563"/>
    </location>
</feature>
<organism evidence="10 11">
    <name type="scientific">Actinomadura fibrosa</name>
    <dbReference type="NCBI Taxonomy" id="111802"/>
    <lineage>
        <taxon>Bacteria</taxon>
        <taxon>Bacillati</taxon>
        <taxon>Actinomycetota</taxon>
        <taxon>Actinomycetes</taxon>
        <taxon>Streptosporangiales</taxon>
        <taxon>Thermomonosporaceae</taxon>
        <taxon>Actinomadura</taxon>
    </lineage>
</organism>
<reference evidence="11" key="1">
    <citation type="journal article" date="2019" name="Int. J. Syst. Evol. Microbiol.">
        <title>The Global Catalogue of Microorganisms (GCM) 10K type strain sequencing project: providing services to taxonomists for standard genome sequencing and annotation.</title>
        <authorList>
            <consortium name="The Broad Institute Genomics Platform"/>
            <consortium name="The Broad Institute Genome Sequencing Center for Infectious Disease"/>
            <person name="Wu L."/>
            <person name="Ma J."/>
        </authorList>
    </citation>
    <scope>NUCLEOTIDE SEQUENCE [LARGE SCALE GENOMIC DNA]</scope>
    <source>
        <strain evidence="11">JCM 9371</strain>
    </source>
</reference>
<proteinExistence type="predicted"/>
<accession>A0ABW2XT23</accession>
<evidence type="ECO:0000256" key="1">
    <source>
        <dbReference type="ARBA" id="ARBA00004651"/>
    </source>
</evidence>
<dbReference type="Pfam" id="PF00664">
    <property type="entry name" value="ABC_membrane"/>
    <property type="match status" value="1"/>
</dbReference>
<keyword evidence="4" id="KW-0067">ATP-binding</keyword>
<dbReference type="Proteomes" id="UP001597063">
    <property type="component" value="Unassembled WGS sequence"/>
</dbReference>
<feature type="transmembrane region" description="Helical" evidence="7">
    <location>
        <begin position="154"/>
        <end position="174"/>
    </location>
</feature>
<dbReference type="InterPro" id="IPR003439">
    <property type="entry name" value="ABC_transporter-like_ATP-bd"/>
</dbReference>
<evidence type="ECO:0000313" key="10">
    <source>
        <dbReference type="EMBL" id="MFD0688648.1"/>
    </source>
</evidence>
<dbReference type="InterPro" id="IPR039421">
    <property type="entry name" value="Type_1_exporter"/>
</dbReference>
<dbReference type="CDD" id="cd18584">
    <property type="entry name" value="ABC_6TM_AarD_CydD"/>
    <property type="match status" value="1"/>
</dbReference>
<dbReference type="InterPro" id="IPR036640">
    <property type="entry name" value="ABC1_TM_sf"/>
</dbReference>
<evidence type="ECO:0000313" key="11">
    <source>
        <dbReference type="Proteomes" id="UP001597063"/>
    </source>
</evidence>
<sequence length="563" mass="59420">MKPVDPRLLREAAPARRFLAGTVLLGAVTTALVVMQAVLLAHVLAAAFDGTVATAALIGLPAVVAARTLVAAGGESLATRASSLVKSRLRSRLAGRSLHTGGTADARPGDLVTLATRGLDALDPYFARYLPQLVLAIITPVAVLVVVARADLTSALVMAVTLPLIPVFMILVGLHTRARTERQWNLLERLGGHFLDVVQGLPTLKVFGRAQAQAAVIADVTAAHRRATMRTLRVAFLSALVLELLATLSVALVAVEVGLRLLDGGLPYETALLVLILAPEVYLPLRNVGAQFHASMEGATAAGRALDLLGDRPSDGHRSAPSIPARIPREPAQALWLSHVTVRYPDRTSPALDDVSLAVEPGERLVVIGPSGAGKSTLLAVILRFTRPESGDTGFAATPAADWRREIAWVPQDPHLFTGTVADNIRLGHPDADDAALRHAAALAGAASFIEALPEGYLTPVGENGSRLSSGQRRRIALARAFLRDAPILLLDEPTAHLDGIGAAELHDTLEHLMAGRTVVMVTHDHRWTGSADRVARLDAGRLTIGAPLEGELMTTAPLKVLS</sequence>
<keyword evidence="2 7" id="KW-0812">Transmembrane</keyword>
<dbReference type="Gene3D" id="3.40.50.300">
    <property type="entry name" value="P-loop containing nucleotide triphosphate hydrolases"/>
    <property type="match status" value="1"/>
</dbReference>
<gene>
    <name evidence="10" type="primary">cydD</name>
    <name evidence="10" type="ORF">ACFQZM_29430</name>
</gene>
<dbReference type="CDD" id="cd03228">
    <property type="entry name" value="ABCC_MRP_Like"/>
    <property type="match status" value="1"/>
</dbReference>
<dbReference type="PROSITE" id="PS50929">
    <property type="entry name" value="ABC_TM1F"/>
    <property type="match status" value="1"/>
</dbReference>
<comment type="caution">
    <text evidence="10">The sequence shown here is derived from an EMBL/GenBank/DDBJ whole genome shotgun (WGS) entry which is preliminary data.</text>
</comment>
<evidence type="ECO:0000256" key="7">
    <source>
        <dbReference type="SAM" id="Phobius"/>
    </source>
</evidence>
<dbReference type="SMART" id="SM00382">
    <property type="entry name" value="AAA"/>
    <property type="match status" value="1"/>
</dbReference>
<keyword evidence="5 7" id="KW-1133">Transmembrane helix</keyword>
<evidence type="ECO:0000259" key="9">
    <source>
        <dbReference type="PROSITE" id="PS50929"/>
    </source>
</evidence>
<dbReference type="PANTHER" id="PTHR24221">
    <property type="entry name" value="ATP-BINDING CASSETTE SUB-FAMILY B"/>
    <property type="match status" value="1"/>
</dbReference>
<keyword evidence="11" id="KW-1185">Reference proteome</keyword>
<dbReference type="Gene3D" id="1.20.1560.10">
    <property type="entry name" value="ABC transporter type 1, transmembrane domain"/>
    <property type="match status" value="1"/>
</dbReference>
<evidence type="ECO:0000256" key="4">
    <source>
        <dbReference type="ARBA" id="ARBA00022840"/>
    </source>
</evidence>
<keyword evidence="3" id="KW-0547">Nucleotide-binding</keyword>
<feature type="transmembrane region" description="Helical" evidence="7">
    <location>
        <begin position="51"/>
        <end position="70"/>
    </location>
</feature>
<dbReference type="RefSeq" id="WP_131755148.1">
    <property type="nucleotide sequence ID" value="NZ_CAACUY010000003.1"/>
</dbReference>
<dbReference type="InterPro" id="IPR027417">
    <property type="entry name" value="P-loop_NTPase"/>
</dbReference>
<feature type="domain" description="ABC transmembrane type-1" evidence="9">
    <location>
        <begin position="20"/>
        <end position="297"/>
    </location>
</feature>
<evidence type="ECO:0000259" key="8">
    <source>
        <dbReference type="PROSITE" id="PS50893"/>
    </source>
</evidence>
<protein>
    <submittedName>
        <fullName evidence="10">Thiol reductant ABC exporter subunit CydD</fullName>
    </submittedName>
</protein>
<feature type="transmembrane region" description="Helical" evidence="7">
    <location>
        <begin position="234"/>
        <end position="254"/>
    </location>
</feature>
<feature type="transmembrane region" description="Helical" evidence="7">
    <location>
        <begin position="21"/>
        <end position="45"/>
    </location>
</feature>
<evidence type="ECO:0000256" key="3">
    <source>
        <dbReference type="ARBA" id="ARBA00022741"/>
    </source>
</evidence>
<dbReference type="SUPFAM" id="SSF90123">
    <property type="entry name" value="ABC transporter transmembrane region"/>
    <property type="match status" value="1"/>
</dbReference>
<dbReference type="PANTHER" id="PTHR24221:SF590">
    <property type="entry name" value="COMPONENT LINKED WITH THE ASSEMBLY OF CYTOCHROME' TRANSPORT TRANSMEMBRANE ATP-BINDING PROTEIN ABC TRANSPORTER CYDD-RELATED"/>
    <property type="match status" value="1"/>
</dbReference>
<evidence type="ECO:0000256" key="2">
    <source>
        <dbReference type="ARBA" id="ARBA00022692"/>
    </source>
</evidence>
<comment type="subcellular location">
    <subcellularLocation>
        <location evidence="1">Cell membrane</location>
        <topology evidence="1">Multi-pass membrane protein</topology>
    </subcellularLocation>
</comment>
<dbReference type="SUPFAM" id="SSF52540">
    <property type="entry name" value="P-loop containing nucleoside triphosphate hydrolases"/>
    <property type="match status" value="1"/>
</dbReference>
<dbReference type="InterPro" id="IPR017871">
    <property type="entry name" value="ABC_transporter-like_CS"/>
</dbReference>